<organism evidence="3 4">
    <name type="scientific">Kingdonia uniflora</name>
    <dbReference type="NCBI Taxonomy" id="39325"/>
    <lineage>
        <taxon>Eukaryota</taxon>
        <taxon>Viridiplantae</taxon>
        <taxon>Streptophyta</taxon>
        <taxon>Embryophyta</taxon>
        <taxon>Tracheophyta</taxon>
        <taxon>Spermatophyta</taxon>
        <taxon>Magnoliopsida</taxon>
        <taxon>Ranunculales</taxon>
        <taxon>Circaeasteraceae</taxon>
        <taxon>Kingdonia</taxon>
    </lineage>
</organism>
<gene>
    <name evidence="3" type="ORF">GIB67_038004</name>
</gene>
<evidence type="ECO:0000259" key="2">
    <source>
        <dbReference type="Pfam" id="PF08590"/>
    </source>
</evidence>
<evidence type="ECO:0000313" key="4">
    <source>
        <dbReference type="Proteomes" id="UP000541444"/>
    </source>
</evidence>
<dbReference type="InterPro" id="IPR013899">
    <property type="entry name" value="DUF1771"/>
</dbReference>
<evidence type="ECO:0000256" key="1">
    <source>
        <dbReference type="SAM" id="MobiDB-lite"/>
    </source>
</evidence>
<reference evidence="3 4" key="1">
    <citation type="journal article" date="2020" name="IScience">
        <title>Genome Sequencing of the Endangered Kingdonia uniflora (Circaeasteraceae, Ranunculales) Reveals Potential Mechanisms of Evolutionary Specialization.</title>
        <authorList>
            <person name="Sun Y."/>
            <person name="Deng T."/>
            <person name="Zhang A."/>
            <person name="Moore M.J."/>
            <person name="Landis J.B."/>
            <person name="Lin N."/>
            <person name="Zhang H."/>
            <person name="Zhang X."/>
            <person name="Huang J."/>
            <person name="Zhang X."/>
            <person name="Sun H."/>
            <person name="Wang H."/>
        </authorList>
    </citation>
    <scope>NUCLEOTIDE SEQUENCE [LARGE SCALE GENOMIC DNA]</scope>
    <source>
        <strain evidence="3">TB1705</strain>
        <tissue evidence="3">Leaf</tissue>
    </source>
</reference>
<feature type="compositionally biased region" description="Polar residues" evidence="1">
    <location>
        <begin position="74"/>
        <end position="83"/>
    </location>
</feature>
<keyword evidence="4" id="KW-1185">Reference proteome</keyword>
<name>A0A7J7LHB3_9MAGN</name>
<comment type="caution">
    <text evidence="3">The sequence shown here is derived from an EMBL/GenBank/DDBJ whole genome shotgun (WGS) entry which is preliminary data.</text>
</comment>
<feature type="domain" description="DUF1771" evidence="2">
    <location>
        <begin position="337"/>
        <end position="377"/>
    </location>
</feature>
<protein>
    <recommendedName>
        <fullName evidence="2">DUF1771 domain-containing protein</fullName>
    </recommendedName>
</protein>
<dbReference type="Proteomes" id="UP000541444">
    <property type="component" value="Unassembled WGS sequence"/>
</dbReference>
<evidence type="ECO:0000313" key="3">
    <source>
        <dbReference type="EMBL" id="KAF6142036.1"/>
    </source>
</evidence>
<dbReference type="AlphaFoldDB" id="A0A7J7LHB3"/>
<sequence length="400" mass="44662">MEASSSQSSELDEESIILLQLLDVFGSRISLREIASAFCKAGRDPNLTYDILCQSKECISSSFTTHDSDGEVTGESSLELQSDNSEEELKCAKGFPKASKSKRCSVSAGSISSILGKSYSRSTVKQKGSPKTTKPLKLNVNKLPMSEPRGNGISLDSAIRTDSLHQDVEDFLYKMLGSGFQLGKDVIHEVLGSCGYDAKKSMDKLVDMSASTLIKSDDIVGSSYENFTDTHPNLASPLRKENSQDMHEAPRNGTELFRQSKEKYNLQKELLNSLFSVSERVEVVHKRIQPVRAVKLIKGVRDRVVAEPLRDTSPERVTDILEPHQDTIEDVEEEEMYQVLRRAAKEHWITMKEYYKAAYDAYASGDLTRADKLLEQVTTHIRVSVSDTGTGCWKWQKISK</sequence>
<dbReference type="PANTHER" id="PTHR47872">
    <property type="entry name" value="NUCLEAR RNA EXPORT FACTOR SDE5-RELATED"/>
    <property type="match status" value="1"/>
</dbReference>
<dbReference type="EMBL" id="JACGCM010002284">
    <property type="protein sequence ID" value="KAF6142036.1"/>
    <property type="molecule type" value="Genomic_DNA"/>
</dbReference>
<accession>A0A7J7LHB3</accession>
<feature type="region of interest" description="Disordered" evidence="1">
    <location>
        <begin position="64"/>
        <end position="84"/>
    </location>
</feature>
<dbReference type="OrthoDB" id="1928104at2759"/>
<dbReference type="Pfam" id="PF08590">
    <property type="entry name" value="DUF1771"/>
    <property type="match status" value="1"/>
</dbReference>
<proteinExistence type="predicted"/>
<dbReference type="PANTHER" id="PTHR47872:SF1">
    <property type="entry name" value="NUCLEAR RNA EXPORT FACTOR SDE5-RELATED"/>
    <property type="match status" value="1"/>
</dbReference>